<keyword evidence="3" id="KW-1185">Reference proteome</keyword>
<reference evidence="2 3" key="1">
    <citation type="journal article" date="2019" name="PLoS Genet.">
        <title>Convergent evolution of linked mating-type loci in basidiomycete fungi.</title>
        <authorList>
            <person name="Sun S."/>
            <person name="Coelho M.A."/>
            <person name="Heitman J."/>
            <person name="Nowrousian M."/>
        </authorList>
    </citation>
    <scope>NUCLEOTIDE SEQUENCE [LARGE SCALE GENOMIC DNA]</scope>
    <source>
        <strain evidence="2 3">CBS 4282</strain>
    </source>
</reference>
<dbReference type="AlphaFoldDB" id="A0A7D8V1X3"/>
<dbReference type="OrthoDB" id="5555533at2759"/>
<protein>
    <submittedName>
        <fullName evidence="2">Uncharacterized protein</fullName>
    </submittedName>
</protein>
<feature type="compositionally biased region" description="Low complexity" evidence="1">
    <location>
        <begin position="25"/>
        <end position="44"/>
    </location>
</feature>
<organism evidence="2 3">
    <name type="scientific">Vanrija humicola</name>
    <name type="common">Yeast</name>
    <name type="synonym">Cryptococcus humicola</name>
    <dbReference type="NCBI Taxonomy" id="5417"/>
    <lineage>
        <taxon>Eukaryota</taxon>
        <taxon>Fungi</taxon>
        <taxon>Dikarya</taxon>
        <taxon>Basidiomycota</taxon>
        <taxon>Agaricomycotina</taxon>
        <taxon>Tremellomycetes</taxon>
        <taxon>Trichosporonales</taxon>
        <taxon>Trichosporonaceae</taxon>
        <taxon>Vanrija</taxon>
    </lineage>
</organism>
<dbReference type="GO" id="GO:0070096">
    <property type="term" value="P:mitochondrial outer membrane translocase complex assembly"/>
    <property type="evidence" value="ECO:0007669"/>
    <property type="project" value="InterPro"/>
</dbReference>
<evidence type="ECO:0000313" key="3">
    <source>
        <dbReference type="Proteomes" id="UP000473826"/>
    </source>
</evidence>
<accession>A0A7D8V1X3</accession>
<feature type="region of interest" description="Disordered" evidence="1">
    <location>
        <begin position="25"/>
        <end position="49"/>
    </location>
</feature>
<dbReference type="GO" id="GO:0045040">
    <property type="term" value="P:protein insertion into mitochondrial outer membrane"/>
    <property type="evidence" value="ECO:0007669"/>
    <property type="project" value="InterPro"/>
</dbReference>
<evidence type="ECO:0000256" key="1">
    <source>
        <dbReference type="SAM" id="MobiDB-lite"/>
    </source>
</evidence>
<dbReference type="PANTHER" id="PTHR28230">
    <property type="entry name" value="CHROMOSOME 1, WHOLE GENOME SHOTGUN SEQUENCE"/>
    <property type="match status" value="1"/>
</dbReference>
<comment type="caution">
    <text evidence="2">The sequence shown here is derived from an EMBL/GenBank/DDBJ whole genome shotgun (WGS) entry which is preliminary data.</text>
</comment>
<sequence>MPISWPDASADAPAGGVRAALSAADVSPDISSSSLPSYPSSDASDFSDDQSALIQEEWDESMRQIEGVISLLILPFFGKWYGRKVAFWAYDRYQAVGFTRQFFGL</sequence>
<evidence type="ECO:0000313" key="2">
    <source>
        <dbReference type="EMBL" id="TXT13183.1"/>
    </source>
</evidence>
<name>A0A7D8V1X3_VANHU</name>
<dbReference type="Pfam" id="PF19117">
    <property type="entry name" value="Mim2"/>
    <property type="match status" value="1"/>
</dbReference>
<dbReference type="GO" id="GO:0005741">
    <property type="term" value="C:mitochondrial outer membrane"/>
    <property type="evidence" value="ECO:0007669"/>
    <property type="project" value="TreeGrafter"/>
</dbReference>
<dbReference type="PANTHER" id="PTHR28230:SF1">
    <property type="entry name" value="MITOCHONDRIAL IMPORT PROTEIN 2"/>
    <property type="match status" value="1"/>
</dbReference>
<dbReference type="EMBL" id="QKWK01000003">
    <property type="protein sequence ID" value="TXT13183.1"/>
    <property type="molecule type" value="Genomic_DNA"/>
</dbReference>
<dbReference type="Proteomes" id="UP000473826">
    <property type="component" value="Unassembled WGS sequence"/>
</dbReference>
<dbReference type="InterPro" id="IPR037652">
    <property type="entry name" value="Mim2"/>
</dbReference>
<gene>
    <name evidence="2" type="ORF">VHUM_01584</name>
</gene>
<proteinExistence type="predicted"/>